<feature type="compositionally biased region" description="Polar residues" evidence="1">
    <location>
        <begin position="61"/>
        <end position="83"/>
    </location>
</feature>
<feature type="compositionally biased region" description="Basic and acidic residues" evidence="1">
    <location>
        <begin position="89"/>
        <end position="98"/>
    </location>
</feature>
<reference evidence="2 3" key="1">
    <citation type="journal article" date="2014" name="Agronomy (Basel)">
        <title>A Draft Genome Sequence for Ensete ventricosum, the Drought-Tolerant Tree Against Hunger.</title>
        <authorList>
            <person name="Harrison J."/>
            <person name="Moore K.A."/>
            <person name="Paszkiewicz K."/>
            <person name="Jones T."/>
            <person name="Grant M."/>
            <person name="Ambacheew D."/>
            <person name="Muzemil S."/>
            <person name="Studholme D.J."/>
        </authorList>
    </citation>
    <scope>NUCLEOTIDE SEQUENCE [LARGE SCALE GENOMIC DNA]</scope>
</reference>
<accession>A0A426ZWL4</accession>
<evidence type="ECO:0000313" key="3">
    <source>
        <dbReference type="Proteomes" id="UP000287651"/>
    </source>
</evidence>
<gene>
    <name evidence="2" type="ORF">B296_00038338</name>
</gene>
<sequence length="146" mass="16278">MHWQGSLQHAARRNAPQQSRYFSTQLLPPRKSYQPGWTRSSDTRRMGHYPPTEQLHRGSNESRPGTARSTGDSTTGRSANPYSVISGDDDARWPRSRETAPTSKISNLRSRKTTSPSTPKTCPIRLVSSAQQRVFLEALTPDGKGN</sequence>
<feature type="region of interest" description="Disordered" evidence="1">
    <location>
        <begin position="1"/>
        <end position="124"/>
    </location>
</feature>
<evidence type="ECO:0000313" key="2">
    <source>
        <dbReference type="EMBL" id="RRT68399.1"/>
    </source>
</evidence>
<organism evidence="2 3">
    <name type="scientific">Ensete ventricosum</name>
    <name type="common">Abyssinian banana</name>
    <name type="synonym">Musa ensete</name>
    <dbReference type="NCBI Taxonomy" id="4639"/>
    <lineage>
        <taxon>Eukaryota</taxon>
        <taxon>Viridiplantae</taxon>
        <taxon>Streptophyta</taxon>
        <taxon>Embryophyta</taxon>
        <taxon>Tracheophyta</taxon>
        <taxon>Spermatophyta</taxon>
        <taxon>Magnoliopsida</taxon>
        <taxon>Liliopsida</taxon>
        <taxon>Zingiberales</taxon>
        <taxon>Musaceae</taxon>
        <taxon>Ensete</taxon>
    </lineage>
</organism>
<dbReference type="AlphaFoldDB" id="A0A426ZWL4"/>
<proteinExistence type="predicted"/>
<comment type="caution">
    <text evidence="2">The sequence shown here is derived from an EMBL/GenBank/DDBJ whole genome shotgun (WGS) entry which is preliminary data.</text>
</comment>
<feature type="compositionally biased region" description="Polar residues" evidence="1">
    <location>
        <begin position="99"/>
        <end position="108"/>
    </location>
</feature>
<evidence type="ECO:0000256" key="1">
    <source>
        <dbReference type="SAM" id="MobiDB-lite"/>
    </source>
</evidence>
<dbReference type="EMBL" id="AMZH03004708">
    <property type="protein sequence ID" value="RRT68399.1"/>
    <property type="molecule type" value="Genomic_DNA"/>
</dbReference>
<dbReference type="Proteomes" id="UP000287651">
    <property type="component" value="Unassembled WGS sequence"/>
</dbReference>
<name>A0A426ZWL4_ENSVE</name>
<feature type="compositionally biased region" description="Polar residues" evidence="1">
    <location>
        <begin position="15"/>
        <end position="26"/>
    </location>
</feature>
<protein>
    <submittedName>
        <fullName evidence="2">Uncharacterized protein</fullName>
    </submittedName>
</protein>